<dbReference type="Gene3D" id="1.50.10.20">
    <property type="match status" value="1"/>
</dbReference>
<dbReference type="GO" id="GO:0005811">
    <property type="term" value="C:lipid droplet"/>
    <property type="evidence" value="ECO:0007669"/>
    <property type="project" value="InterPro"/>
</dbReference>
<name>A0AA88WUY4_9ASTE</name>
<dbReference type="InterPro" id="IPR008930">
    <property type="entry name" value="Terpenoid_cyclase/PrenylTrfase"/>
</dbReference>
<organism evidence="1 2">
    <name type="scientific">Escallonia herrerae</name>
    <dbReference type="NCBI Taxonomy" id="1293975"/>
    <lineage>
        <taxon>Eukaryota</taxon>
        <taxon>Viridiplantae</taxon>
        <taxon>Streptophyta</taxon>
        <taxon>Embryophyta</taxon>
        <taxon>Tracheophyta</taxon>
        <taxon>Spermatophyta</taxon>
        <taxon>Magnoliopsida</taxon>
        <taxon>eudicotyledons</taxon>
        <taxon>Gunneridae</taxon>
        <taxon>Pentapetalae</taxon>
        <taxon>asterids</taxon>
        <taxon>campanulids</taxon>
        <taxon>Escalloniales</taxon>
        <taxon>Escalloniaceae</taxon>
        <taxon>Escallonia</taxon>
    </lineage>
</organism>
<evidence type="ECO:0008006" key="3">
    <source>
        <dbReference type="Google" id="ProtNLM"/>
    </source>
</evidence>
<dbReference type="GO" id="GO:0016104">
    <property type="term" value="P:triterpenoid biosynthetic process"/>
    <property type="evidence" value="ECO:0007669"/>
    <property type="project" value="InterPro"/>
</dbReference>
<protein>
    <recommendedName>
        <fullName evidence="3">Cycloartenol synthase</fullName>
    </recommendedName>
</protein>
<dbReference type="Proteomes" id="UP001188597">
    <property type="component" value="Unassembled WGS sequence"/>
</dbReference>
<dbReference type="AlphaFoldDB" id="A0AA88WUY4"/>
<dbReference type="GO" id="GO:0016866">
    <property type="term" value="F:intramolecular transferase activity"/>
    <property type="evidence" value="ECO:0007669"/>
    <property type="project" value="InterPro"/>
</dbReference>
<comment type="caution">
    <text evidence="1">The sequence shown here is derived from an EMBL/GenBank/DDBJ whole genome shotgun (WGS) entry which is preliminary data.</text>
</comment>
<dbReference type="SUPFAM" id="SSF48239">
    <property type="entry name" value="Terpenoid cyclases/Protein prenyltransferases"/>
    <property type="match status" value="1"/>
</dbReference>
<accession>A0AA88WUY4</accession>
<evidence type="ECO:0000313" key="2">
    <source>
        <dbReference type="Proteomes" id="UP001188597"/>
    </source>
</evidence>
<dbReference type="EMBL" id="JAVXUP010000237">
    <property type="protein sequence ID" value="KAK3033319.1"/>
    <property type="molecule type" value="Genomic_DNA"/>
</dbReference>
<gene>
    <name evidence="1" type="ORF">RJ639_034166</name>
</gene>
<dbReference type="InterPro" id="IPR018333">
    <property type="entry name" value="Squalene_cyclase"/>
</dbReference>
<dbReference type="PANTHER" id="PTHR11764">
    <property type="entry name" value="TERPENE CYCLASE/MUTASE FAMILY MEMBER"/>
    <property type="match status" value="1"/>
</dbReference>
<proteinExistence type="predicted"/>
<evidence type="ECO:0000313" key="1">
    <source>
        <dbReference type="EMBL" id="KAK3033319.1"/>
    </source>
</evidence>
<dbReference type="PANTHER" id="PTHR11764:SF44">
    <property type="entry name" value="LANOSTEROL SYNTHASE"/>
    <property type="match status" value="1"/>
</dbReference>
<reference evidence="1" key="1">
    <citation type="submission" date="2022-12" db="EMBL/GenBank/DDBJ databases">
        <title>Draft genome assemblies for two species of Escallonia (Escalloniales).</title>
        <authorList>
            <person name="Chanderbali A."/>
            <person name="Dervinis C."/>
            <person name="Anghel I."/>
            <person name="Soltis D."/>
            <person name="Soltis P."/>
            <person name="Zapata F."/>
        </authorList>
    </citation>
    <scope>NUCLEOTIDE SEQUENCE</scope>
    <source>
        <strain evidence="1">UCBG64.0493</strain>
        <tissue evidence="1">Leaf</tissue>
    </source>
</reference>
<keyword evidence="2" id="KW-1185">Reference proteome</keyword>
<sequence length="149" mass="16780">MVCCWVEDPKSMANKLHLSRIKDYLWLAEDGMKMQGYNGSQLWDAAFAVQAILATNLTAEYGLMLEKANNFIKVSQVREDSSSNPSSWYRHRSKGGWNFSTLDQGWPVTDSTAEGFKVECKNAIPSKSELGTSRFVSDCARESNLKQKN</sequence>